<evidence type="ECO:0000313" key="4">
    <source>
        <dbReference type="EMBL" id="CZE49261.1"/>
    </source>
</evidence>
<dbReference type="Gene3D" id="3.40.630.30">
    <property type="match status" value="1"/>
</dbReference>
<dbReference type="GO" id="GO:0005737">
    <property type="term" value="C:cytoplasm"/>
    <property type="evidence" value="ECO:0007669"/>
    <property type="project" value="InterPro"/>
</dbReference>
<dbReference type="OrthoDB" id="9793138at2"/>
<proteinExistence type="predicted"/>
<protein>
    <submittedName>
        <fullName evidence="4">Acetyltransferase</fullName>
        <ecNumber evidence="4">2.3.1.1</ecNumber>
    </submittedName>
</protein>
<dbReference type="Pfam" id="PF00583">
    <property type="entry name" value="Acetyltransf_1"/>
    <property type="match status" value="1"/>
</dbReference>
<dbReference type="EC" id="2.3.1.1" evidence="4"/>
<dbReference type="InterPro" id="IPR016181">
    <property type="entry name" value="Acyl_CoA_acyltransferase"/>
</dbReference>
<evidence type="ECO:0000313" key="5">
    <source>
        <dbReference type="Proteomes" id="UP000069632"/>
    </source>
</evidence>
<reference evidence="4 5" key="1">
    <citation type="submission" date="2016-02" db="EMBL/GenBank/DDBJ databases">
        <authorList>
            <consortium name="Pathogen Informatics"/>
        </authorList>
    </citation>
    <scope>NUCLEOTIDE SEQUENCE [LARGE SCALE GENOMIC DNA]</scope>
    <source>
        <strain evidence="4 5">RC20</strain>
    </source>
</reference>
<dbReference type="InterPro" id="IPR000182">
    <property type="entry name" value="GNAT_dom"/>
</dbReference>
<dbReference type="GO" id="GO:0006526">
    <property type="term" value="P:L-arginine biosynthetic process"/>
    <property type="evidence" value="ECO:0007669"/>
    <property type="project" value="InterPro"/>
</dbReference>
<keyword evidence="2 4" id="KW-0012">Acyltransferase</keyword>
<dbReference type="Proteomes" id="UP000069632">
    <property type="component" value="Unassembled WGS sequence"/>
</dbReference>
<evidence type="ECO:0000259" key="3">
    <source>
        <dbReference type="PROSITE" id="PS51186"/>
    </source>
</evidence>
<name>A0A128EL36_9BACT</name>
<dbReference type="AlphaFoldDB" id="A0A128EL36"/>
<feature type="domain" description="N-acetyltransferase" evidence="3">
    <location>
        <begin position="2"/>
        <end position="152"/>
    </location>
</feature>
<dbReference type="PANTHER" id="PTHR30602:SF12">
    <property type="entry name" value="AMINO-ACID ACETYLTRANSFERASE NAGS1, CHLOROPLASTIC-RELATED"/>
    <property type="match status" value="1"/>
</dbReference>
<evidence type="ECO:0000256" key="1">
    <source>
        <dbReference type="ARBA" id="ARBA00022679"/>
    </source>
</evidence>
<keyword evidence="5" id="KW-1185">Reference proteome</keyword>
<dbReference type="PANTHER" id="PTHR30602">
    <property type="entry name" value="AMINO-ACID ACETYLTRANSFERASE"/>
    <property type="match status" value="1"/>
</dbReference>
<dbReference type="RefSeq" id="WP_075494916.1">
    <property type="nucleotide sequence ID" value="NZ_CP053844.1"/>
</dbReference>
<dbReference type="PROSITE" id="PS51186">
    <property type="entry name" value="GNAT"/>
    <property type="match status" value="1"/>
</dbReference>
<dbReference type="CDD" id="cd04301">
    <property type="entry name" value="NAT_SF"/>
    <property type="match status" value="1"/>
</dbReference>
<dbReference type="NCBIfam" id="NF005840">
    <property type="entry name" value="PRK07757.1"/>
    <property type="match status" value="1"/>
</dbReference>
<sequence length="152" mass="17266">MLEFRKASLKDIASMQELVKLEVEKGVILPRSNDEVATSIRSYTLAILDGELVGYSALYIYSVELAEIRSLIIKDGLRGKGIGKGLVKELLKEALEFDIKKAFALTYQKAFFESIGFKEISKEELPYQKIWADCIKCKHFPVCNEIAMIYTF</sequence>
<organism evidence="4 5">
    <name type="scientific">Campylobacter geochelonis</name>
    <dbReference type="NCBI Taxonomy" id="1780362"/>
    <lineage>
        <taxon>Bacteria</taxon>
        <taxon>Pseudomonadati</taxon>
        <taxon>Campylobacterota</taxon>
        <taxon>Epsilonproteobacteria</taxon>
        <taxon>Campylobacterales</taxon>
        <taxon>Campylobacteraceae</taxon>
        <taxon>Campylobacter</taxon>
    </lineage>
</organism>
<gene>
    <name evidence="4" type="primary">argA</name>
    <name evidence="4" type="ORF">ERS672216_01836</name>
</gene>
<dbReference type="InterPro" id="IPR010167">
    <property type="entry name" value="NH2A_AcTrfase"/>
</dbReference>
<evidence type="ECO:0000256" key="2">
    <source>
        <dbReference type="ARBA" id="ARBA00023315"/>
    </source>
</evidence>
<dbReference type="EMBL" id="FIZP01000016">
    <property type="protein sequence ID" value="CZE49261.1"/>
    <property type="molecule type" value="Genomic_DNA"/>
</dbReference>
<dbReference type="SUPFAM" id="SSF55729">
    <property type="entry name" value="Acyl-CoA N-acyltransferases (Nat)"/>
    <property type="match status" value="1"/>
</dbReference>
<keyword evidence="1 4" id="KW-0808">Transferase</keyword>
<accession>A0A128EL36</accession>
<dbReference type="GO" id="GO:0004042">
    <property type="term" value="F:L-glutamate N-acetyltransferase activity"/>
    <property type="evidence" value="ECO:0007669"/>
    <property type="project" value="InterPro"/>
</dbReference>